<proteinExistence type="predicted"/>
<dbReference type="Proteomes" id="UP000774570">
    <property type="component" value="Unassembled WGS sequence"/>
</dbReference>
<evidence type="ECO:0000313" key="3">
    <source>
        <dbReference type="EMBL" id="MBW8484749.1"/>
    </source>
</evidence>
<feature type="region of interest" description="Disordered" evidence="1">
    <location>
        <begin position="107"/>
        <end position="154"/>
    </location>
</feature>
<dbReference type="EMBL" id="JAIBOA010000013">
    <property type="protein sequence ID" value="MBW8484749.1"/>
    <property type="molecule type" value="Genomic_DNA"/>
</dbReference>
<feature type="region of interest" description="Disordered" evidence="1">
    <location>
        <begin position="231"/>
        <end position="345"/>
    </location>
</feature>
<feature type="transmembrane region" description="Helical" evidence="2">
    <location>
        <begin position="201"/>
        <end position="222"/>
    </location>
</feature>
<name>A0ABS7FYL7_9ACTN</name>
<organism evidence="3 4">
    <name type="scientific">Actinomadura parmotrematis</name>
    <dbReference type="NCBI Taxonomy" id="2864039"/>
    <lineage>
        <taxon>Bacteria</taxon>
        <taxon>Bacillati</taxon>
        <taxon>Actinomycetota</taxon>
        <taxon>Actinomycetes</taxon>
        <taxon>Streptosporangiales</taxon>
        <taxon>Thermomonosporaceae</taxon>
        <taxon>Actinomadura</taxon>
    </lineage>
</organism>
<feature type="compositionally biased region" description="Low complexity" evidence="1">
    <location>
        <begin position="284"/>
        <end position="318"/>
    </location>
</feature>
<sequence length="345" mass="33866">MQRKLPDISTTQLIASGLATGAAAVGASYLGVYGTIAGAALMSVMSTAGTAIGKHYLDQGKEQLRERTALHSAAAHRQSAGEAAADAVSADPTRAVVWSGVMDADPNATRLDRPVAAPGPPSGDPNATRLDRPHPGAFGDPNATRLDAGAGAGAGIARPDAGRAEAAVAGEIAGDAGEDAVRHAAWKSALTATLAWARQRWVTLVVASVAMFAVVMGAITVAEKITNKPAASWVGQSGGKGTTWSNLGGSTGSDPTPTPTVRPSGSGTGSPAPSESGTGGSGRQSTAPSQAPAPPTSGGATAPSSSSGPAGPSSSAPEQGGGGDQQATNDAQQQDQQAQQSGAPQ</sequence>
<feature type="compositionally biased region" description="Low complexity" evidence="1">
    <location>
        <begin position="263"/>
        <end position="276"/>
    </location>
</feature>
<keyword evidence="4" id="KW-1185">Reference proteome</keyword>
<gene>
    <name evidence="3" type="ORF">K1Y72_20360</name>
</gene>
<feature type="compositionally biased region" description="Low complexity" evidence="1">
    <location>
        <begin position="325"/>
        <end position="345"/>
    </location>
</feature>
<evidence type="ECO:0000313" key="4">
    <source>
        <dbReference type="Proteomes" id="UP000774570"/>
    </source>
</evidence>
<protein>
    <submittedName>
        <fullName evidence="3">Uncharacterized protein</fullName>
    </submittedName>
</protein>
<dbReference type="RefSeq" id="WP_220167990.1">
    <property type="nucleotide sequence ID" value="NZ_JAIBOA010000013.1"/>
</dbReference>
<keyword evidence="2" id="KW-1133">Transmembrane helix</keyword>
<feature type="transmembrane region" description="Helical" evidence="2">
    <location>
        <begin position="12"/>
        <end position="30"/>
    </location>
</feature>
<comment type="caution">
    <text evidence="3">The sequence shown here is derived from an EMBL/GenBank/DDBJ whole genome shotgun (WGS) entry which is preliminary data.</text>
</comment>
<accession>A0ABS7FYL7</accession>
<evidence type="ECO:0000256" key="1">
    <source>
        <dbReference type="SAM" id="MobiDB-lite"/>
    </source>
</evidence>
<evidence type="ECO:0000256" key="2">
    <source>
        <dbReference type="SAM" id="Phobius"/>
    </source>
</evidence>
<keyword evidence="2" id="KW-0812">Transmembrane</keyword>
<keyword evidence="2" id="KW-0472">Membrane</keyword>
<reference evidence="3 4" key="1">
    <citation type="submission" date="2021-07" db="EMBL/GenBank/DDBJ databases">
        <title>Actinomadura sp. PM05-2 isolated from lichen.</title>
        <authorList>
            <person name="Somphong A."/>
            <person name="Phongsopitanun W."/>
            <person name="Tanasupawat S."/>
            <person name="Peongsungnone V."/>
        </authorList>
    </citation>
    <scope>NUCLEOTIDE SEQUENCE [LARGE SCALE GENOMIC DNA]</scope>
    <source>
        <strain evidence="3 4">PM05-2</strain>
    </source>
</reference>